<keyword evidence="7" id="KW-1133">Transmembrane helix</keyword>
<keyword evidence="6" id="KW-0175">Coiled coil</keyword>
<feature type="coiled-coil region" evidence="6">
    <location>
        <begin position="76"/>
        <end position="106"/>
    </location>
</feature>
<keyword evidence="7" id="KW-0472">Membrane</keyword>
<evidence type="ECO:0000313" key="10">
    <source>
        <dbReference type="Proteomes" id="UP001279681"/>
    </source>
</evidence>
<dbReference type="PIRSF" id="PIRSF038471">
    <property type="entry name" value="MreC"/>
    <property type="match status" value="1"/>
</dbReference>
<dbReference type="InterPro" id="IPR042175">
    <property type="entry name" value="Cell/Rod_MreC_2"/>
</dbReference>
<accession>A0ABU4W9P8</accession>
<evidence type="ECO:0000313" key="9">
    <source>
        <dbReference type="EMBL" id="MDX8336254.1"/>
    </source>
</evidence>
<dbReference type="Gene3D" id="2.40.10.350">
    <property type="entry name" value="Rod shape-determining protein MreC, domain 2"/>
    <property type="match status" value="1"/>
</dbReference>
<comment type="function">
    <text evidence="5">Involved in formation and maintenance of cell shape.</text>
</comment>
<dbReference type="InterPro" id="IPR055342">
    <property type="entry name" value="MreC_beta-barrel_core"/>
</dbReference>
<evidence type="ECO:0000259" key="8">
    <source>
        <dbReference type="Pfam" id="PF04085"/>
    </source>
</evidence>
<dbReference type="Gene3D" id="2.40.10.340">
    <property type="entry name" value="Rod shape-determining protein MreC, domain 1"/>
    <property type="match status" value="1"/>
</dbReference>
<sequence length="268" mass="31248">MKAGKKKNRVLNIIYIFIILMVVVFFAKDVFMYTMTGVEELFLPIQSRIYFLSKKAKESTESVINYKELLNENTQLKHTLAEKSLVEEKNQRLLEENDRLRELLEMKEHFKFKFKVGKISFQQTREMFESFAINIGETEDIQKNMPVLYNESLIGKVEKVFKNYSVVQMITFQDSVVSANAGENTVGIIKGNRSDELIFEPVSFHEAQLKIGDKVYTSGISDIYPKDLYIGEICEVRKKYENNVEYLVKLPFNITDMNEIIVLTEVDR</sequence>
<evidence type="ECO:0000256" key="2">
    <source>
        <dbReference type="ARBA" id="ARBA00013855"/>
    </source>
</evidence>
<name>A0ABU4W9P8_9FUSO</name>
<reference evidence="10" key="1">
    <citation type="submission" date="2023-07" db="EMBL/GenBank/DDBJ databases">
        <authorList>
            <person name="Colorado M.A."/>
            <person name="Villamil L.M."/>
            <person name="Melo J.F."/>
            <person name="Rodriguez J.A."/>
            <person name="Ruiz R.Y."/>
        </authorList>
    </citation>
    <scope>NUCLEOTIDE SEQUENCE [LARGE SCALE GENOMIC DNA]</scope>
    <source>
        <strain evidence="10">C33</strain>
    </source>
</reference>
<dbReference type="Pfam" id="PF04085">
    <property type="entry name" value="MreC"/>
    <property type="match status" value="1"/>
</dbReference>
<keyword evidence="10" id="KW-1185">Reference proteome</keyword>
<organism evidence="9 10">
    <name type="scientific">Candidatus Cetobacterium colombiensis</name>
    <dbReference type="NCBI Taxonomy" id="3073100"/>
    <lineage>
        <taxon>Bacteria</taxon>
        <taxon>Fusobacteriati</taxon>
        <taxon>Fusobacteriota</taxon>
        <taxon>Fusobacteriia</taxon>
        <taxon>Fusobacteriales</taxon>
        <taxon>Fusobacteriaceae</taxon>
        <taxon>Cetobacterium</taxon>
    </lineage>
</organism>
<dbReference type="NCBIfam" id="TIGR00219">
    <property type="entry name" value="mreC"/>
    <property type="match status" value="1"/>
</dbReference>
<evidence type="ECO:0000256" key="7">
    <source>
        <dbReference type="SAM" id="Phobius"/>
    </source>
</evidence>
<evidence type="ECO:0000256" key="5">
    <source>
        <dbReference type="PIRNR" id="PIRNR038471"/>
    </source>
</evidence>
<protein>
    <recommendedName>
        <fullName evidence="2 5">Cell shape-determining protein MreC</fullName>
    </recommendedName>
    <alternativeName>
        <fullName evidence="4 5">Cell shape protein MreC</fullName>
    </alternativeName>
</protein>
<feature type="domain" description="Rod shape-determining protein MreC beta-barrel core" evidence="8">
    <location>
        <begin position="123"/>
        <end position="263"/>
    </location>
</feature>
<gene>
    <name evidence="9" type="primary">mreC</name>
    <name evidence="9" type="ORF">RFV38_07070</name>
</gene>
<evidence type="ECO:0000256" key="6">
    <source>
        <dbReference type="SAM" id="Coils"/>
    </source>
</evidence>
<evidence type="ECO:0000256" key="3">
    <source>
        <dbReference type="ARBA" id="ARBA00022960"/>
    </source>
</evidence>
<dbReference type="RefSeq" id="WP_320313659.1">
    <property type="nucleotide sequence ID" value="NZ_JAVIKH010000008.1"/>
</dbReference>
<keyword evidence="3 5" id="KW-0133">Cell shape</keyword>
<evidence type="ECO:0000256" key="4">
    <source>
        <dbReference type="ARBA" id="ARBA00032089"/>
    </source>
</evidence>
<dbReference type="InterPro" id="IPR007221">
    <property type="entry name" value="MreC"/>
</dbReference>
<proteinExistence type="inferred from homology"/>
<comment type="similarity">
    <text evidence="1 5">Belongs to the MreC family.</text>
</comment>
<dbReference type="PANTHER" id="PTHR34138:SF1">
    <property type="entry name" value="CELL SHAPE-DETERMINING PROTEIN MREC"/>
    <property type="match status" value="1"/>
</dbReference>
<comment type="caution">
    <text evidence="9">The sequence shown here is derived from an EMBL/GenBank/DDBJ whole genome shotgun (WGS) entry which is preliminary data.</text>
</comment>
<dbReference type="PANTHER" id="PTHR34138">
    <property type="entry name" value="CELL SHAPE-DETERMINING PROTEIN MREC"/>
    <property type="match status" value="1"/>
</dbReference>
<feature type="transmembrane region" description="Helical" evidence="7">
    <location>
        <begin position="12"/>
        <end position="35"/>
    </location>
</feature>
<dbReference type="Proteomes" id="UP001279681">
    <property type="component" value="Unassembled WGS sequence"/>
</dbReference>
<keyword evidence="7" id="KW-0812">Transmembrane</keyword>
<evidence type="ECO:0000256" key="1">
    <source>
        <dbReference type="ARBA" id="ARBA00009369"/>
    </source>
</evidence>
<dbReference type="InterPro" id="IPR042177">
    <property type="entry name" value="Cell/Rod_1"/>
</dbReference>
<dbReference type="EMBL" id="JAVIKH010000008">
    <property type="protein sequence ID" value="MDX8336254.1"/>
    <property type="molecule type" value="Genomic_DNA"/>
</dbReference>